<feature type="transmembrane region" description="Helical" evidence="1">
    <location>
        <begin position="26"/>
        <end position="48"/>
    </location>
</feature>
<keyword evidence="1" id="KW-1133">Transmembrane helix</keyword>
<dbReference type="EMBL" id="FNMZ01000003">
    <property type="protein sequence ID" value="SDX05652.1"/>
    <property type="molecule type" value="Genomic_DNA"/>
</dbReference>
<dbReference type="Pfam" id="PF05656">
    <property type="entry name" value="DUF805"/>
    <property type="match status" value="1"/>
</dbReference>
<organism evidence="2 3">
    <name type="scientific">Albimonas donghaensis</name>
    <dbReference type="NCBI Taxonomy" id="356660"/>
    <lineage>
        <taxon>Bacteria</taxon>
        <taxon>Pseudomonadati</taxon>
        <taxon>Pseudomonadota</taxon>
        <taxon>Alphaproteobacteria</taxon>
        <taxon>Rhodobacterales</taxon>
        <taxon>Paracoccaceae</taxon>
        <taxon>Albimonas</taxon>
    </lineage>
</organism>
<proteinExistence type="predicted"/>
<evidence type="ECO:0000256" key="1">
    <source>
        <dbReference type="SAM" id="Phobius"/>
    </source>
</evidence>
<evidence type="ECO:0000313" key="3">
    <source>
        <dbReference type="Proteomes" id="UP000199118"/>
    </source>
</evidence>
<keyword evidence="1" id="KW-0812">Transmembrane</keyword>
<feature type="transmembrane region" description="Helical" evidence="1">
    <location>
        <begin position="68"/>
        <end position="88"/>
    </location>
</feature>
<name>A0A1H2YK65_9RHOB</name>
<protein>
    <submittedName>
        <fullName evidence="2">Uncharacterized membrane protein YhaH, DUF805 family</fullName>
    </submittedName>
</protein>
<sequence>MGLADAVRTCLGKYVTFSGRASRSEFWYFVLAAILLSLAASALDMALFGETETATLSTDTSEAASASISGPTSIGGLVGLALFLPLLAANWRRLHDTGRAGWWCLLPHAIGVIGLVLGMVLGGSAALLEGFDPGPAAEAVAAGGVGLLVLGILFAPAVAYIVLIVWLASRGEPGANRFGPPPHGA</sequence>
<reference evidence="2 3" key="1">
    <citation type="submission" date="2016-10" db="EMBL/GenBank/DDBJ databases">
        <authorList>
            <person name="de Groot N.N."/>
        </authorList>
    </citation>
    <scope>NUCLEOTIDE SEQUENCE [LARGE SCALE GENOMIC DNA]</scope>
    <source>
        <strain evidence="2 3">DSM 17890</strain>
    </source>
</reference>
<dbReference type="Proteomes" id="UP000199118">
    <property type="component" value="Unassembled WGS sequence"/>
</dbReference>
<dbReference type="PANTHER" id="PTHR34980">
    <property type="entry name" value="INNER MEMBRANE PROTEIN-RELATED-RELATED"/>
    <property type="match status" value="1"/>
</dbReference>
<dbReference type="GO" id="GO:0005886">
    <property type="term" value="C:plasma membrane"/>
    <property type="evidence" value="ECO:0007669"/>
    <property type="project" value="TreeGrafter"/>
</dbReference>
<dbReference type="AlphaFoldDB" id="A0A1H2YK65"/>
<dbReference type="OrthoDB" id="9812349at2"/>
<dbReference type="STRING" id="356660.SAMN05444336_103162"/>
<dbReference type="InterPro" id="IPR008523">
    <property type="entry name" value="DUF805"/>
</dbReference>
<accession>A0A1H2YK65</accession>
<gene>
    <name evidence="2" type="ORF">SAMN05444336_103162</name>
</gene>
<evidence type="ECO:0000313" key="2">
    <source>
        <dbReference type="EMBL" id="SDX05652.1"/>
    </source>
</evidence>
<keyword evidence="3" id="KW-1185">Reference proteome</keyword>
<feature type="transmembrane region" description="Helical" evidence="1">
    <location>
        <begin position="140"/>
        <end position="168"/>
    </location>
</feature>
<dbReference type="RefSeq" id="WP_092681370.1">
    <property type="nucleotide sequence ID" value="NZ_FNMZ01000003.1"/>
</dbReference>
<keyword evidence="1" id="KW-0472">Membrane</keyword>
<dbReference type="PANTHER" id="PTHR34980:SF2">
    <property type="entry name" value="INNER MEMBRANE PROTEIN YHAH-RELATED"/>
    <property type="match status" value="1"/>
</dbReference>
<feature type="transmembrane region" description="Helical" evidence="1">
    <location>
        <begin position="100"/>
        <end position="128"/>
    </location>
</feature>